<reference evidence="2 3" key="1">
    <citation type="submission" date="2018-07" db="EMBL/GenBank/DDBJ databases">
        <title>Genomic Encyclopedia of Type Strains, Phase IV (KMG-IV): sequencing the most valuable type-strain genomes for metagenomic binning, comparative biology and taxonomic classification.</title>
        <authorList>
            <person name="Goeker M."/>
        </authorList>
    </citation>
    <scope>NUCLEOTIDE SEQUENCE [LARGE SCALE GENOMIC DNA]</scope>
    <source>
        <strain evidence="2 3">DSM 4134</strain>
    </source>
</reference>
<dbReference type="InterPro" id="IPR047650">
    <property type="entry name" value="Transpos_IS110"/>
</dbReference>
<dbReference type="PANTHER" id="PTHR33055">
    <property type="entry name" value="TRANSPOSASE FOR INSERTION SEQUENCE ELEMENT IS1111A"/>
    <property type="match status" value="1"/>
</dbReference>
<keyword evidence="3" id="KW-1185">Reference proteome</keyword>
<dbReference type="Proteomes" id="UP000256779">
    <property type="component" value="Unassembled WGS sequence"/>
</dbReference>
<evidence type="ECO:0000313" key="2">
    <source>
        <dbReference type="EMBL" id="RED92189.1"/>
    </source>
</evidence>
<dbReference type="OrthoDB" id="9815354at2"/>
<proteinExistence type="predicted"/>
<evidence type="ECO:0000313" key="3">
    <source>
        <dbReference type="Proteomes" id="UP000256779"/>
    </source>
</evidence>
<comment type="caution">
    <text evidence="2">The sequence shown here is derived from an EMBL/GenBank/DDBJ whole genome shotgun (WGS) entry which is preliminary data.</text>
</comment>
<accession>A0A3D9KY07</accession>
<feature type="domain" description="Transposase IS116/IS110/IS902 C-terminal" evidence="1">
    <location>
        <begin position="11"/>
        <end position="67"/>
    </location>
</feature>
<dbReference type="GO" id="GO:0006313">
    <property type="term" value="P:DNA transposition"/>
    <property type="evidence" value="ECO:0007669"/>
    <property type="project" value="InterPro"/>
</dbReference>
<dbReference type="Pfam" id="PF02371">
    <property type="entry name" value="Transposase_20"/>
    <property type="match status" value="1"/>
</dbReference>
<dbReference type="AlphaFoldDB" id="A0A3D9KY07"/>
<gene>
    <name evidence="2" type="ORF">C7460_1321</name>
</gene>
<protein>
    <submittedName>
        <fullName evidence="2">Transposase IS116/IS110/IS902 family protein</fullName>
    </submittedName>
</protein>
<dbReference type="PANTHER" id="PTHR33055:SF13">
    <property type="entry name" value="TRANSPOSASE"/>
    <property type="match status" value="1"/>
</dbReference>
<feature type="non-terminal residue" evidence="2">
    <location>
        <position position="1"/>
    </location>
</feature>
<dbReference type="InterPro" id="IPR003346">
    <property type="entry name" value="Transposase_20"/>
</dbReference>
<evidence type="ECO:0000259" key="1">
    <source>
        <dbReference type="Pfam" id="PF02371"/>
    </source>
</evidence>
<dbReference type="GO" id="GO:0003677">
    <property type="term" value="F:DNA binding"/>
    <property type="evidence" value="ECO:0007669"/>
    <property type="project" value="InterPro"/>
</dbReference>
<dbReference type="GO" id="GO:0004803">
    <property type="term" value="F:transposase activity"/>
    <property type="evidence" value="ECO:0007669"/>
    <property type="project" value="InterPro"/>
</dbReference>
<sequence>KIFDNKDATVLPGITDYGWLQIYGETGSDLSKWPTEKHFTSWLGLAPGQHRSGKMNKSRNRKQHPKAGQIFRQLSQSLIESKQIALGAFGRKIKNKKGAGVAVKATARKLAVLYWKLMVKGLAYTEKGIAAYEERIKLQQERWLQKTAKKLGYQLTVST</sequence>
<organism evidence="2 3">
    <name type="scientific">Marinoscillum furvescens DSM 4134</name>
    <dbReference type="NCBI Taxonomy" id="1122208"/>
    <lineage>
        <taxon>Bacteria</taxon>
        <taxon>Pseudomonadati</taxon>
        <taxon>Bacteroidota</taxon>
        <taxon>Cytophagia</taxon>
        <taxon>Cytophagales</taxon>
        <taxon>Reichenbachiellaceae</taxon>
        <taxon>Marinoscillum</taxon>
    </lineage>
</organism>
<dbReference type="EMBL" id="QREG01000032">
    <property type="protein sequence ID" value="RED92189.1"/>
    <property type="molecule type" value="Genomic_DNA"/>
</dbReference>
<dbReference type="RefSeq" id="WP_147303053.1">
    <property type="nucleotide sequence ID" value="NZ_QREG01000032.1"/>
</dbReference>
<name>A0A3D9KY07_MARFU</name>